<dbReference type="RefSeq" id="WP_182298372.1">
    <property type="nucleotide sequence ID" value="NZ_CP059851.1"/>
</dbReference>
<keyword evidence="4 12" id="KW-0858">Xylan degradation</keyword>
<dbReference type="InterPro" id="IPR044846">
    <property type="entry name" value="GH10"/>
</dbReference>
<name>A0A7G5IM55_9SPHN</name>
<dbReference type="SMART" id="SM00633">
    <property type="entry name" value="Glyco_10"/>
    <property type="match status" value="1"/>
</dbReference>
<feature type="domain" description="GH10" evidence="11">
    <location>
        <begin position="262"/>
        <end position="543"/>
    </location>
</feature>
<keyword evidence="7" id="KW-0119">Carbohydrate metabolism</keyword>
<reference evidence="12 13" key="1">
    <citation type="submission" date="2020-07" db="EMBL/GenBank/DDBJ databases">
        <title>Complete genome sequence for Sandaracinobacter sp. M6.</title>
        <authorList>
            <person name="Tang Y."/>
            <person name="Liu Q."/>
            <person name="Guo Z."/>
            <person name="Lei P."/>
            <person name="Huang B."/>
        </authorList>
    </citation>
    <scope>NUCLEOTIDE SEQUENCE [LARGE SCALE GENOMIC DNA]</scope>
    <source>
        <strain evidence="12 13">M6</strain>
    </source>
</reference>
<evidence type="ECO:0000256" key="3">
    <source>
        <dbReference type="ARBA" id="ARBA00012590"/>
    </source>
</evidence>
<proteinExistence type="inferred from homology"/>
<evidence type="ECO:0000313" key="12">
    <source>
        <dbReference type="EMBL" id="QMW24447.1"/>
    </source>
</evidence>
<evidence type="ECO:0000256" key="8">
    <source>
        <dbReference type="ARBA" id="ARBA00023295"/>
    </source>
</evidence>
<sequence length="602" mass="66337">MRAFLVAFTLCLASPALAQADRPLPPVAATAMTPELFLGARKTEQRGGKGTLTIVPAKHAAFSRALHIRTDVHVVGSWGVETRMTLAAPMKAGQAGLVRFWARCTETADETGVGLIRLAIARTDGDRAKSLELEAGANAGWQQFSFPFVAGGELPLGNAEVIFMTGNRAQTIEIGGVEVLTFADGVSADALPKTEFTYEGREAGAAWRKDAEARILALRRAALTVSVVGSDGRPVPDATVQVRMKRHAFQFGSSVAMKMITGTDADSERYRAKILELYNAVSTENETKWPGWEGDWDWVTGRDKTLEGLRWLKRNDLYVRGHVLVWPGWKNLPAGIKGLRDTPQQDTIPGRVTAHIADITATTAGLIDEWDVLNEPYLNNDLMKLFGRGIMADWFKEARRVLPHAPLYLNEAAGHDYVNRPVFVQSAIETVKELRAAGADVDGVGIQSHMSNLPSPPARILKTFDLYAKLGVKIRATEFDMDTADEKLQADFTRDYLIVLYSHPNVVGYQSWGFWAKQHWRPRGAFFREDWSERPALAEYRKLVFGKWWTNTEGMTGARGTYATPAFQGRYEIAVAKGGKRVVRTVDIPLGLTAAGVMVVLP</sequence>
<evidence type="ECO:0000256" key="4">
    <source>
        <dbReference type="ARBA" id="ARBA00022651"/>
    </source>
</evidence>
<dbReference type="PROSITE" id="PS51760">
    <property type="entry name" value="GH10_2"/>
    <property type="match status" value="1"/>
</dbReference>
<gene>
    <name evidence="12" type="ORF">H3309_08385</name>
</gene>
<dbReference type="PANTHER" id="PTHR31490:SF88">
    <property type="entry name" value="BETA-XYLANASE"/>
    <property type="match status" value="1"/>
</dbReference>
<evidence type="ECO:0000256" key="6">
    <source>
        <dbReference type="ARBA" id="ARBA00022801"/>
    </source>
</evidence>
<accession>A0A7G5IM55</accession>
<evidence type="ECO:0000256" key="10">
    <source>
        <dbReference type="SAM" id="SignalP"/>
    </source>
</evidence>
<dbReference type="GO" id="GO:0045493">
    <property type="term" value="P:xylan catabolic process"/>
    <property type="evidence" value="ECO:0007669"/>
    <property type="project" value="UniProtKB-KW"/>
</dbReference>
<dbReference type="InterPro" id="IPR017853">
    <property type="entry name" value="GH"/>
</dbReference>
<evidence type="ECO:0000256" key="2">
    <source>
        <dbReference type="ARBA" id="ARBA00007495"/>
    </source>
</evidence>
<keyword evidence="8 12" id="KW-0326">Glycosidase</keyword>
<comment type="similarity">
    <text evidence="2">Belongs to the glycosyl hydrolase 10 (cellulase F) family.</text>
</comment>
<dbReference type="Proteomes" id="UP000515292">
    <property type="component" value="Chromosome"/>
</dbReference>
<organism evidence="12 13">
    <name type="scientific">Sandaracinobacteroides saxicola</name>
    <dbReference type="NCBI Taxonomy" id="2759707"/>
    <lineage>
        <taxon>Bacteria</taxon>
        <taxon>Pseudomonadati</taxon>
        <taxon>Pseudomonadota</taxon>
        <taxon>Alphaproteobacteria</taxon>
        <taxon>Sphingomonadales</taxon>
        <taxon>Sphingosinicellaceae</taxon>
        <taxon>Sandaracinobacteroides</taxon>
    </lineage>
</organism>
<dbReference type="Gene3D" id="3.20.20.80">
    <property type="entry name" value="Glycosidases"/>
    <property type="match status" value="1"/>
</dbReference>
<dbReference type="KEGG" id="sand:H3309_08385"/>
<evidence type="ECO:0000313" key="13">
    <source>
        <dbReference type="Proteomes" id="UP000515292"/>
    </source>
</evidence>
<keyword evidence="6 12" id="KW-0378">Hydrolase</keyword>
<feature type="signal peptide" evidence="10">
    <location>
        <begin position="1"/>
        <end position="18"/>
    </location>
</feature>
<keyword evidence="13" id="KW-1185">Reference proteome</keyword>
<dbReference type="PANTHER" id="PTHR31490">
    <property type="entry name" value="GLYCOSYL HYDROLASE"/>
    <property type="match status" value="1"/>
</dbReference>
<dbReference type="EC" id="3.2.1.8" evidence="3"/>
<feature type="chain" id="PRO_5028797689" description="endo-1,4-beta-xylanase" evidence="10">
    <location>
        <begin position="19"/>
        <end position="602"/>
    </location>
</feature>
<comment type="catalytic activity">
    <reaction evidence="1">
        <text>Endohydrolysis of (1-&gt;4)-beta-D-xylosidic linkages in xylans.</text>
        <dbReference type="EC" id="3.2.1.8"/>
    </reaction>
</comment>
<evidence type="ECO:0000256" key="5">
    <source>
        <dbReference type="ARBA" id="ARBA00022729"/>
    </source>
</evidence>
<protein>
    <recommendedName>
        <fullName evidence="3">endo-1,4-beta-xylanase</fullName>
        <ecNumber evidence="3">3.2.1.8</ecNumber>
    </recommendedName>
</protein>
<dbReference type="SUPFAM" id="SSF51445">
    <property type="entry name" value="(Trans)glycosidases"/>
    <property type="match status" value="1"/>
</dbReference>
<dbReference type="InterPro" id="IPR001000">
    <property type="entry name" value="GH10_dom"/>
</dbReference>
<evidence type="ECO:0000259" key="11">
    <source>
        <dbReference type="PROSITE" id="PS51760"/>
    </source>
</evidence>
<dbReference type="Pfam" id="PF00331">
    <property type="entry name" value="Glyco_hydro_10"/>
    <property type="match status" value="1"/>
</dbReference>
<dbReference type="GO" id="GO:0031176">
    <property type="term" value="F:endo-1,4-beta-xylanase activity"/>
    <property type="evidence" value="ECO:0007669"/>
    <property type="project" value="UniProtKB-EC"/>
</dbReference>
<evidence type="ECO:0000256" key="9">
    <source>
        <dbReference type="ARBA" id="ARBA00023326"/>
    </source>
</evidence>
<evidence type="ECO:0000256" key="1">
    <source>
        <dbReference type="ARBA" id="ARBA00000681"/>
    </source>
</evidence>
<keyword evidence="5 10" id="KW-0732">Signal</keyword>
<keyword evidence="9" id="KW-0624">Polysaccharide degradation</keyword>
<dbReference type="AlphaFoldDB" id="A0A7G5IM55"/>
<dbReference type="Gene3D" id="2.60.120.260">
    <property type="entry name" value="Galactose-binding domain-like"/>
    <property type="match status" value="1"/>
</dbReference>
<dbReference type="EMBL" id="CP059851">
    <property type="protein sequence ID" value="QMW24447.1"/>
    <property type="molecule type" value="Genomic_DNA"/>
</dbReference>
<evidence type="ECO:0000256" key="7">
    <source>
        <dbReference type="ARBA" id="ARBA00023277"/>
    </source>
</evidence>